<evidence type="ECO:0000256" key="1">
    <source>
        <dbReference type="ARBA" id="ARBA00022679"/>
    </source>
</evidence>
<dbReference type="GO" id="GO:0031537">
    <property type="term" value="P:regulation of anthocyanin metabolic process"/>
    <property type="evidence" value="ECO:0007669"/>
    <property type="project" value="EnsemblPlants"/>
</dbReference>
<dbReference type="GeneID" id="5006694"/>
<evidence type="ECO:0000256" key="2">
    <source>
        <dbReference type="ARBA" id="ARBA00023315"/>
    </source>
</evidence>
<dbReference type="GO" id="GO:2000904">
    <property type="term" value="P:regulation of starch metabolic process"/>
    <property type="evidence" value="ECO:0007669"/>
    <property type="project" value="EnsemblPlants"/>
</dbReference>
<evidence type="ECO:0000313" key="4">
    <source>
        <dbReference type="EMBL" id="ABP00776.1"/>
    </source>
</evidence>
<dbReference type="GO" id="GO:0010187">
    <property type="term" value="P:negative regulation of seed germination"/>
    <property type="evidence" value="ECO:0007669"/>
    <property type="project" value="EnsemblPlants"/>
</dbReference>
<dbReference type="GO" id="GO:0009507">
    <property type="term" value="C:chloroplast"/>
    <property type="evidence" value="ECO:0007669"/>
    <property type="project" value="EnsemblPlants"/>
</dbReference>
<dbReference type="eggNOG" id="ENOG502QSCQ">
    <property type="taxonomic scope" value="Eukaryota"/>
</dbReference>
<dbReference type="InterPro" id="IPR016181">
    <property type="entry name" value="Acyl_CoA_acyltransferase"/>
</dbReference>
<name>A4SAM6_OSTLU</name>
<dbReference type="GO" id="GO:0006970">
    <property type="term" value="P:response to osmotic stress"/>
    <property type="evidence" value="ECO:0007669"/>
    <property type="project" value="EnsemblPlants"/>
</dbReference>
<dbReference type="GO" id="GO:0062055">
    <property type="term" value="P:photosynthetic state transition"/>
    <property type="evidence" value="ECO:0007669"/>
    <property type="project" value="EnsemblPlants"/>
</dbReference>
<proteinExistence type="predicted"/>
<dbReference type="GO" id="GO:0042428">
    <property type="term" value="P:serotonin metabolic process"/>
    <property type="evidence" value="ECO:0007669"/>
    <property type="project" value="EnsemblPlants"/>
</dbReference>
<dbReference type="STRING" id="436017.A4SAM6"/>
<organism evidence="4 5">
    <name type="scientific">Ostreococcus lucimarinus (strain CCE9901)</name>
    <dbReference type="NCBI Taxonomy" id="436017"/>
    <lineage>
        <taxon>Eukaryota</taxon>
        <taxon>Viridiplantae</taxon>
        <taxon>Chlorophyta</taxon>
        <taxon>Mamiellophyceae</taxon>
        <taxon>Mamiellales</taxon>
        <taxon>Bathycoccaceae</taxon>
        <taxon>Ostreococcus</taxon>
    </lineage>
</organism>
<feature type="domain" description="N-acetyltransferase" evidence="3">
    <location>
        <begin position="18"/>
        <end position="163"/>
    </location>
</feature>
<dbReference type="Gramene" id="ABP00776">
    <property type="protein sequence ID" value="ABP00776"/>
    <property type="gene ID" value="OSTLU_43627"/>
</dbReference>
<dbReference type="PROSITE" id="PS51186">
    <property type="entry name" value="GNAT"/>
    <property type="match status" value="1"/>
</dbReference>
<sequence length="163" mass="17848">VDITLQTTTTENGAVKAMVFSTTAPVDVLEVERLCACAGWPDRPRAKLKRALENSFMVATLYECDVDASTGNVGETSRGRLVGCARATSDHVFNSTLWDIIVDPEYQGKGLGKALVQQMIRSLLARDVANVTLFADQDVIPFYRALGFVQDPEGIKGMFLYPE</sequence>
<dbReference type="Gene3D" id="3.40.630.30">
    <property type="match status" value="1"/>
</dbReference>
<dbReference type="InterPro" id="IPR000182">
    <property type="entry name" value="GNAT_dom"/>
</dbReference>
<dbReference type="RefSeq" id="XP_001422459.1">
    <property type="nucleotide sequence ID" value="XM_001422422.1"/>
</dbReference>
<dbReference type="GO" id="GO:0009409">
    <property type="term" value="P:response to cold"/>
    <property type="evidence" value="ECO:0007669"/>
    <property type="project" value="EnsemblPlants"/>
</dbReference>
<dbReference type="CDD" id="cd04301">
    <property type="entry name" value="NAT_SF"/>
    <property type="match status" value="1"/>
</dbReference>
<dbReference type="GO" id="GO:0030187">
    <property type="term" value="P:melatonin biosynthetic process"/>
    <property type="evidence" value="ECO:0007669"/>
    <property type="project" value="EnsemblPlants"/>
</dbReference>
<dbReference type="GO" id="GO:0046982">
    <property type="term" value="F:protein heterodimerization activity"/>
    <property type="evidence" value="ECO:0007669"/>
    <property type="project" value="EnsemblPlants"/>
</dbReference>
<dbReference type="SUPFAM" id="SSF55729">
    <property type="entry name" value="Acyl-CoA N-acyltransferases (Nat)"/>
    <property type="match status" value="1"/>
</dbReference>
<dbReference type="GO" id="GO:0005634">
    <property type="term" value="C:nucleus"/>
    <property type="evidence" value="ECO:0007669"/>
    <property type="project" value="EnsemblPlants"/>
</dbReference>
<dbReference type="PANTHER" id="PTHR43626">
    <property type="entry name" value="ACYL-COA N-ACYLTRANSFERASE"/>
    <property type="match status" value="1"/>
</dbReference>
<evidence type="ECO:0000259" key="3">
    <source>
        <dbReference type="PROSITE" id="PS51186"/>
    </source>
</evidence>
<dbReference type="GO" id="GO:0046739">
    <property type="term" value="P:transport of virus in multicellular host"/>
    <property type="evidence" value="ECO:0007669"/>
    <property type="project" value="EnsemblPlants"/>
</dbReference>
<feature type="non-terminal residue" evidence="4">
    <location>
        <position position="1"/>
    </location>
</feature>
<dbReference type="HOGENOM" id="CLU_086503_3_1_1"/>
<dbReference type="EMBL" id="CP000600">
    <property type="protein sequence ID" value="ABP00776.1"/>
    <property type="molecule type" value="Genomic_DNA"/>
</dbReference>
<reference evidence="4 5" key="1">
    <citation type="journal article" date="2007" name="Proc. Natl. Acad. Sci. U.S.A.">
        <title>The tiny eukaryote Ostreococcus provides genomic insights into the paradox of plankton speciation.</title>
        <authorList>
            <person name="Palenik B."/>
            <person name="Grimwood J."/>
            <person name="Aerts A."/>
            <person name="Rouze P."/>
            <person name="Salamov A."/>
            <person name="Putnam N."/>
            <person name="Dupont C."/>
            <person name="Jorgensen R."/>
            <person name="Derelle E."/>
            <person name="Rombauts S."/>
            <person name="Zhou K."/>
            <person name="Otillar R."/>
            <person name="Merchant S.S."/>
            <person name="Podell S."/>
            <person name="Gaasterland T."/>
            <person name="Napoli C."/>
            <person name="Gendler K."/>
            <person name="Manuell A."/>
            <person name="Tai V."/>
            <person name="Vallon O."/>
            <person name="Piganeau G."/>
            <person name="Jancek S."/>
            <person name="Heijde M."/>
            <person name="Jabbari K."/>
            <person name="Bowler C."/>
            <person name="Lohr M."/>
            <person name="Robbens S."/>
            <person name="Werner G."/>
            <person name="Dubchak I."/>
            <person name="Pazour G.J."/>
            <person name="Ren Q."/>
            <person name="Paulsen I."/>
            <person name="Delwiche C."/>
            <person name="Schmutz J."/>
            <person name="Rokhsar D."/>
            <person name="Van de Peer Y."/>
            <person name="Moreau H."/>
            <person name="Grigoriev I.V."/>
        </authorList>
    </citation>
    <scope>NUCLEOTIDE SEQUENCE [LARGE SCALE GENOMIC DNA]</scope>
    <source>
        <strain evidence="4 5">CCE9901</strain>
    </source>
</reference>
<dbReference type="GO" id="GO:0006515">
    <property type="term" value="P:protein quality control for misfolded or incompletely synthesized proteins"/>
    <property type="evidence" value="ECO:0007669"/>
    <property type="project" value="EnsemblPlants"/>
</dbReference>
<dbReference type="GO" id="GO:0009644">
    <property type="term" value="P:response to high light intensity"/>
    <property type="evidence" value="ECO:0007669"/>
    <property type="project" value="EnsemblPlants"/>
</dbReference>
<dbReference type="GO" id="GO:0010555">
    <property type="term" value="P:response to mannitol"/>
    <property type="evidence" value="ECO:0007669"/>
    <property type="project" value="EnsemblPlants"/>
</dbReference>
<dbReference type="InterPro" id="IPR045039">
    <property type="entry name" value="NSI-like"/>
</dbReference>
<dbReference type="GO" id="GO:0007623">
    <property type="term" value="P:circadian rhythm"/>
    <property type="evidence" value="ECO:0007669"/>
    <property type="project" value="EnsemblPlants"/>
</dbReference>
<keyword evidence="2" id="KW-0012">Acyltransferase</keyword>
<keyword evidence="5" id="KW-1185">Reference proteome</keyword>
<evidence type="ECO:0000313" key="5">
    <source>
        <dbReference type="Proteomes" id="UP000001568"/>
    </source>
</evidence>
<protein>
    <recommendedName>
        <fullName evidence="3">N-acetyltransferase domain-containing protein</fullName>
    </recommendedName>
</protein>
<dbReference type="Pfam" id="PF00583">
    <property type="entry name" value="Acetyltransf_1"/>
    <property type="match status" value="1"/>
</dbReference>
<accession>A4SAM6</accession>
<dbReference type="GO" id="GO:0050832">
    <property type="term" value="P:defense response to fungus"/>
    <property type="evidence" value="ECO:0007669"/>
    <property type="project" value="EnsemblPlants"/>
</dbReference>
<dbReference type="AlphaFoldDB" id="A4SAM6"/>
<dbReference type="GO" id="GO:0004059">
    <property type="term" value="F:aralkylamine N-acetyltransferase activity"/>
    <property type="evidence" value="ECO:0007669"/>
    <property type="project" value="EnsemblPlants"/>
</dbReference>
<dbReference type="GO" id="GO:0010027">
    <property type="term" value="P:thylakoid membrane organization"/>
    <property type="evidence" value="ECO:0007669"/>
    <property type="project" value="EnsemblPlants"/>
</dbReference>
<dbReference type="PANTHER" id="PTHR43626:SF4">
    <property type="entry name" value="GCN5-RELATED N-ACETYLTRANSFERASE 2, CHLOROPLASTIC"/>
    <property type="match status" value="1"/>
</dbReference>
<keyword evidence="1" id="KW-0808">Transferase</keyword>
<dbReference type="GO" id="GO:1904880">
    <property type="term" value="P:response to hydrogen sulfide"/>
    <property type="evidence" value="ECO:0007669"/>
    <property type="project" value="EnsemblPlants"/>
</dbReference>
<dbReference type="Proteomes" id="UP000001568">
    <property type="component" value="Chromosome 20"/>
</dbReference>
<dbReference type="OrthoDB" id="10039976at2759"/>
<gene>
    <name evidence="4" type="ORF">OSTLU_43627</name>
</gene>
<dbReference type="KEGG" id="olu:OSTLU_43627"/>
<dbReference type="GO" id="GO:0090333">
    <property type="term" value="P:regulation of stomatal closure"/>
    <property type="evidence" value="ECO:0007669"/>
    <property type="project" value="EnsemblPlants"/>
</dbReference>
<dbReference type="GO" id="GO:0004468">
    <property type="term" value="F:L-lysine N-acetyltransferase activity, acting on acetyl phosphate as donor"/>
    <property type="evidence" value="ECO:0007669"/>
    <property type="project" value="EnsemblPlants"/>
</dbReference>